<dbReference type="InterPro" id="IPR038077">
    <property type="entry name" value="Troponin_sf"/>
</dbReference>
<dbReference type="EMBL" id="BKCJ010539519">
    <property type="protein sequence ID" value="GFB04185.1"/>
    <property type="molecule type" value="Genomic_DNA"/>
</dbReference>
<protein>
    <submittedName>
        <fullName evidence="3">Uncharacterized protein</fullName>
    </submittedName>
</protein>
<organism evidence="3">
    <name type="scientific">Tanacetum cinerariifolium</name>
    <name type="common">Dalmatian daisy</name>
    <name type="synonym">Chrysanthemum cinerariifolium</name>
    <dbReference type="NCBI Taxonomy" id="118510"/>
    <lineage>
        <taxon>Eukaryota</taxon>
        <taxon>Viridiplantae</taxon>
        <taxon>Streptophyta</taxon>
        <taxon>Embryophyta</taxon>
        <taxon>Tracheophyta</taxon>
        <taxon>Spermatophyta</taxon>
        <taxon>Magnoliopsida</taxon>
        <taxon>eudicotyledons</taxon>
        <taxon>Gunneridae</taxon>
        <taxon>Pentapetalae</taxon>
        <taxon>asterids</taxon>
        <taxon>campanulids</taxon>
        <taxon>Asterales</taxon>
        <taxon>Asteraceae</taxon>
        <taxon>Asteroideae</taxon>
        <taxon>Anthemideae</taxon>
        <taxon>Anthemidinae</taxon>
        <taxon>Tanacetum</taxon>
    </lineage>
</organism>
<proteinExistence type="predicted"/>
<dbReference type="AlphaFoldDB" id="A0A699KNU0"/>
<evidence type="ECO:0000256" key="1">
    <source>
        <dbReference type="SAM" id="Coils"/>
    </source>
</evidence>
<feature type="compositionally biased region" description="Polar residues" evidence="2">
    <location>
        <begin position="25"/>
        <end position="45"/>
    </location>
</feature>
<feature type="compositionally biased region" description="Polar residues" evidence="2">
    <location>
        <begin position="1"/>
        <end position="16"/>
    </location>
</feature>
<evidence type="ECO:0000256" key="2">
    <source>
        <dbReference type="SAM" id="MobiDB-lite"/>
    </source>
</evidence>
<feature type="region of interest" description="Disordered" evidence="2">
    <location>
        <begin position="1"/>
        <end position="47"/>
    </location>
</feature>
<evidence type="ECO:0000313" key="3">
    <source>
        <dbReference type="EMBL" id="GFB04185.1"/>
    </source>
</evidence>
<feature type="coiled-coil region" evidence="1">
    <location>
        <begin position="50"/>
        <end position="91"/>
    </location>
</feature>
<sequence length="198" mass="22078">MNNSLERPATTATSLDPEQDKRNIFKTQSKATPNEPGVNTPQTSKDSLKLNELMELCTKLQQRVLDLETTKTTQDLEIDSLKRRVKKLERRKRSRTYGLKKLYRVGLSARVESFKDEGLGEEDASKQGRISDIDADEDITLVTTAATTPTISIDEVTLAQALAELKHKKPKVNVKGIVFYEAEESTTTTTAAIPKPKS</sequence>
<dbReference type="SUPFAM" id="SSF90250">
    <property type="entry name" value="Troponin coil-coiled subunits"/>
    <property type="match status" value="1"/>
</dbReference>
<comment type="caution">
    <text evidence="3">The sequence shown here is derived from an EMBL/GenBank/DDBJ whole genome shotgun (WGS) entry which is preliminary data.</text>
</comment>
<name>A0A699KNU0_TANCI</name>
<accession>A0A699KNU0</accession>
<reference evidence="3" key="1">
    <citation type="journal article" date="2019" name="Sci. Rep.">
        <title>Draft genome of Tanacetum cinerariifolium, the natural source of mosquito coil.</title>
        <authorList>
            <person name="Yamashiro T."/>
            <person name="Shiraishi A."/>
            <person name="Satake H."/>
            <person name="Nakayama K."/>
        </authorList>
    </citation>
    <scope>NUCLEOTIDE SEQUENCE</scope>
</reference>
<keyword evidence="1" id="KW-0175">Coiled coil</keyword>
<gene>
    <name evidence="3" type="ORF">Tci_676156</name>
</gene>